<dbReference type="PIRSF" id="PIRSF000267">
    <property type="entry name" value="Cyt_oxidse_sub2"/>
    <property type="match status" value="1"/>
</dbReference>
<evidence type="ECO:0000256" key="6">
    <source>
        <dbReference type="ARBA" id="ARBA00022692"/>
    </source>
</evidence>
<feature type="transmembrane region" description="Helical" evidence="12">
    <location>
        <begin position="81"/>
        <end position="97"/>
    </location>
</feature>
<dbReference type="KEGG" id="sbf:JCM31447_05440"/>
<evidence type="ECO:0000256" key="9">
    <source>
        <dbReference type="ARBA" id="ARBA00022989"/>
    </source>
</evidence>
<feature type="transmembrane region" description="Helical" evidence="12">
    <location>
        <begin position="307"/>
        <end position="327"/>
    </location>
</feature>
<keyword evidence="7" id="KW-0479">Metal-binding</keyword>
<dbReference type="GO" id="GO:0046872">
    <property type="term" value="F:metal ion binding"/>
    <property type="evidence" value="ECO:0007669"/>
    <property type="project" value="UniProtKB-KW"/>
</dbReference>
<sequence>MDIHIFWFIMLGILLAGYAVLDGFDLGVGILYPLAKTEEEKRLFLNSIGPFWDGNEVWLVTFGGALFAAFPDAYATAFSGFYTPFMLLLWALIFRAVSIEFRSKYHSNIWKNTWDWSFCFASILATFLFGIAVGNCLKGIPVGEDKEFSGVLADLLNPYAITIGILAVSTFAMHGSIFLYLKLEGEIKEKVYKWLWHTFGCFVVCYIFCTIYTLVSIPHVIHNFEEYPWLWFIVVLNVLAIGNIPRALFLGKPGYAFLSSSATLIAFTALFGVALFPNLITSSLSPEYSLSIYNASSSEKTLNLMKIIAFLGMPFVITYTLIIYWVFRGKVKLGKFSY</sequence>
<evidence type="ECO:0000256" key="4">
    <source>
        <dbReference type="ARBA" id="ARBA00022475"/>
    </source>
</evidence>
<feature type="transmembrane region" description="Helical" evidence="12">
    <location>
        <begin position="160"/>
        <end position="182"/>
    </location>
</feature>
<evidence type="ECO:0000256" key="12">
    <source>
        <dbReference type="SAM" id="Phobius"/>
    </source>
</evidence>
<dbReference type="PANTHER" id="PTHR43141:SF5">
    <property type="entry name" value="CYTOCHROME BD-I UBIQUINOL OXIDASE SUBUNIT 2"/>
    <property type="match status" value="1"/>
</dbReference>
<dbReference type="NCBIfam" id="TIGR00203">
    <property type="entry name" value="cydB"/>
    <property type="match status" value="1"/>
</dbReference>
<comment type="subcellular location">
    <subcellularLocation>
        <location evidence="1">Cell membrane</location>
        <topology evidence="1">Multi-pass membrane protein</topology>
    </subcellularLocation>
</comment>
<keyword evidence="10" id="KW-0408">Iron</keyword>
<keyword evidence="14" id="KW-1185">Reference proteome</keyword>
<feature type="transmembrane region" description="Helical" evidence="12">
    <location>
        <begin position="118"/>
        <end position="140"/>
    </location>
</feature>
<keyword evidence="8" id="KW-0249">Electron transport</keyword>
<gene>
    <name evidence="13" type="primary">cydB</name>
    <name evidence="13" type="ORF">JCM31447_05440</name>
</gene>
<dbReference type="EMBL" id="AP019368">
    <property type="protein sequence ID" value="BBH52106.1"/>
    <property type="molecule type" value="Genomic_DNA"/>
</dbReference>
<evidence type="ECO:0000256" key="8">
    <source>
        <dbReference type="ARBA" id="ARBA00022982"/>
    </source>
</evidence>
<dbReference type="GO" id="GO:0016682">
    <property type="term" value="F:oxidoreductase activity, acting on diphenols and related substances as donors, oxygen as acceptor"/>
    <property type="evidence" value="ECO:0007669"/>
    <property type="project" value="TreeGrafter"/>
</dbReference>
<dbReference type="OrthoDB" id="9776710at2"/>
<dbReference type="AlphaFoldDB" id="A0A4P2VGX7"/>
<evidence type="ECO:0000256" key="5">
    <source>
        <dbReference type="ARBA" id="ARBA00022617"/>
    </source>
</evidence>
<evidence type="ECO:0000256" key="11">
    <source>
        <dbReference type="ARBA" id="ARBA00023136"/>
    </source>
</evidence>
<accession>A0A4P2VGX7</accession>
<comment type="similarity">
    <text evidence="2">Belongs to the cytochrome ubiquinol oxidase subunit 2 family.</text>
</comment>
<keyword evidence="6 12" id="KW-0812">Transmembrane</keyword>
<dbReference type="RefSeq" id="WP_130606263.1">
    <property type="nucleotide sequence ID" value="NZ_AP019368.1"/>
</dbReference>
<dbReference type="PANTHER" id="PTHR43141">
    <property type="entry name" value="CYTOCHROME BD2 SUBUNIT II"/>
    <property type="match status" value="1"/>
</dbReference>
<dbReference type="Pfam" id="PF02322">
    <property type="entry name" value="Cyt_bd_oxida_II"/>
    <property type="match status" value="1"/>
</dbReference>
<evidence type="ECO:0000256" key="2">
    <source>
        <dbReference type="ARBA" id="ARBA00007543"/>
    </source>
</evidence>
<dbReference type="GO" id="GO:0005886">
    <property type="term" value="C:plasma membrane"/>
    <property type="evidence" value="ECO:0007669"/>
    <property type="project" value="UniProtKB-SubCell"/>
</dbReference>
<evidence type="ECO:0000256" key="1">
    <source>
        <dbReference type="ARBA" id="ARBA00004651"/>
    </source>
</evidence>
<feature type="transmembrane region" description="Helical" evidence="12">
    <location>
        <begin position="6"/>
        <end position="35"/>
    </location>
</feature>
<feature type="transmembrane region" description="Helical" evidence="12">
    <location>
        <begin position="229"/>
        <end position="249"/>
    </location>
</feature>
<feature type="transmembrane region" description="Helical" evidence="12">
    <location>
        <begin position="256"/>
        <end position="280"/>
    </location>
</feature>
<keyword evidence="11 12" id="KW-0472">Membrane</keyword>
<keyword evidence="9 12" id="KW-1133">Transmembrane helix</keyword>
<dbReference type="Proteomes" id="UP000291236">
    <property type="component" value="Chromosome"/>
</dbReference>
<keyword evidence="4" id="KW-1003">Cell membrane</keyword>
<protein>
    <submittedName>
        <fullName evidence="13">Cytochrome d ubiquinol oxidase subunit II</fullName>
    </submittedName>
</protein>
<evidence type="ECO:0000313" key="14">
    <source>
        <dbReference type="Proteomes" id="UP000291236"/>
    </source>
</evidence>
<proteinExistence type="inferred from homology"/>
<keyword evidence="3" id="KW-0813">Transport</keyword>
<evidence type="ECO:0000256" key="7">
    <source>
        <dbReference type="ARBA" id="ARBA00022723"/>
    </source>
</evidence>
<dbReference type="GO" id="GO:0019646">
    <property type="term" value="P:aerobic electron transport chain"/>
    <property type="evidence" value="ECO:0007669"/>
    <property type="project" value="TreeGrafter"/>
</dbReference>
<dbReference type="GO" id="GO:0009055">
    <property type="term" value="F:electron transfer activity"/>
    <property type="evidence" value="ECO:0007669"/>
    <property type="project" value="TreeGrafter"/>
</dbReference>
<dbReference type="InterPro" id="IPR003317">
    <property type="entry name" value="Cyt-d_oxidase_su2"/>
</dbReference>
<reference evidence="13 14" key="1">
    <citation type="submission" date="2018-12" db="EMBL/GenBank/DDBJ databases">
        <title>Rubrispira sanarue gen. nov., sp., nov., a member of the order Silvanigrellales, isolated from a brackish lake in Hamamatsu Japan.</title>
        <authorList>
            <person name="Maejima Y."/>
            <person name="Iino T."/>
            <person name="Muraguchi Y."/>
            <person name="Fukuda K."/>
            <person name="Nojiri H."/>
            <person name="Ohkuma M."/>
            <person name="Moriuchi R."/>
            <person name="Dohra H."/>
            <person name="Kimbara K."/>
            <person name="Shintani M."/>
        </authorList>
    </citation>
    <scope>NUCLEOTIDE SEQUENCE [LARGE SCALE GENOMIC DNA]</scope>
    <source>
        <strain evidence="13 14">RF1110005</strain>
    </source>
</reference>
<dbReference type="GO" id="GO:0070069">
    <property type="term" value="C:cytochrome complex"/>
    <property type="evidence" value="ECO:0007669"/>
    <property type="project" value="TreeGrafter"/>
</dbReference>
<name>A0A4P2VGX7_FLUSA</name>
<organism evidence="13 14">
    <name type="scientific">Fluviispira sanaruensis</name>
    <dbReference type="NCBI Taxonomy" id="2493639"/>
    <lineage>
        <taxon>Bacteria</taxon>
        <taxon>Pseudomonadati</taxon>
        <taxon>Bdellovibrionota</taxon>
        <taxon>Oligoflexia</taxon>
        <taxon>Silvanigrellales</taxon>
        <taxon>Silvanigrellaceae</taxon>
        <taxon>Fluviispira</taxon>
    </lineage>
</organism>
<evidence type="ECO:0000256" key="10">
    <source>
        <dbReference type="ARBA" id="ARBA00023004"/>
    </source>
</evidence>
<evidence type="ECO:0000313" key="13">
    <source>
        <dbReference type="EMBL" id="BBH52106.1"/>
    </source>
</evidence>
<evidence type="ECO:0000256" key="3">
    <source>
        <dbReference type="ARBA" id="ARBA00022448"/>
    </source>
</evidence>
<feature type="transmembrane region" description="Helical" evidence="12">
    <location>
        <begin position="194"/>
        <end position="217"/>
    </location>
</feature>
<keyword evidence="5" id="KW-0349">Heme</keyword>